<gene>
    <name evidence="3" type="ORF">SAMN05446927_7480</name>
</gene>
<accession>A0A7Z7IDR6</accession>
<dbReference type="EMBL" id="OCSU01000003">
    <property type="protein sequence ID" value="SOE88854.1"/>
    <property type="molecule type" value="Genomic_DNA"/>
</dbReference>
<name>A0A7Z7IDR6_9BURK</name>
<reference evidence="3 4" key="1">
    <citation type="submission" date="2017-09" db="EMBL/GenBank/DDBJ databases">
        <authorList>
            <person name="Varghese N."/>
            <person name="Submissions S."/>
        </authorList>
    </citation>
    <scope>NUCLEOTIDE SEQUENCE [LARGE SCALE GENOMIC DNA]</scope>
    <source>
        <strain evidence="3 4">OK806</strain>
    </source>
</reference>
<dbReference type="RefSeq" id="WP_062638828.1">
    <property type="nucleotide sequence ID" value="NZ_FCOG02000041.1"/>
</dbReference>
<dbReference type="AlphaFoldDB" id="A0A7Z7IDR6"/>
<evidence type="ECO:0000256" key="2">
    <source>
        <dbReference type="SAM" id="SignalP"/>
    </source>
</evidence>
<feature type="region of interest" description="Disordered" evidence="1">
    <location>
        <begin position="40"/>
        <end position="93"/>
    </location>
</feature>
<dbReference type="OrthoDB" id="9115312at2"/>
<dbReference type="Proteomes" id="UP000219522">
    <property type="component" value="Unassembled WGS sequence"/>
</dbReference>
<keyword evidence="4" id="KW-1185">Reference proteome</keyword>
<protein>
    <recommendedName>
        <fullName evidence="5">Lipoprotein</fullName>
    </recommendedName>
</protein>
<sequence>MKAKSVAVLLVASAASLAVPCFAGSYGQASQGRECTGVPVRHHAQTAHTKVMKEGQGSAVDGMSGGVGGDETGHSQSGRRAPSDSIDATYRGG</sequence>
<evidence type="ECO:0000313" key="3">
    <source>
        <dbReference type="EMBL" id="SOE88854.1"/>
    </source>
</evidence>
<evidence type="ECO:0000256" key="1">
    <source>
        <dbReference type="SAM" id="MobiDB-lite"/>
    </source>
</evidence>
<evidence type="ECO:0000313" key="4">
    <source>
        <dbReference type="Proteomes" id="UP000219522"/>
    </source>
</evidence>
<proteinExistence type="predicted"/>
<feature type="chain" id="PRO_5030914622" description="Lipoprotein" evidence="2">
    <location>
        <begin position="24"/>
        <end position="93"/>
    </location>
</feature>
<comment type="caution">
    <text evidence="3">The sequence shown here is derived from an EMBL/GenBank/DDBJ whole genome shotgun (WGS) entry which is preliminary data.</text>
</comment>
<feature type="signal peptide" evidence="2">
    <location>
        <begin position="1"/>
        <end position="23"/>
    </location>
</feature>
<keyword evidence="2" id="KW-0732">Signal</keyword>
<organism evidence="3 4">
    <name type="scientific">Caballeronia arationis</name>
    <dbReference type="NCBI Taxonomy" id="1777142"/>
    <lineage>
        <taxon>Bacteria</taxon>
        <taxon>Pseudomonadati</taxon>
        <taxon>Pseudomonadota</taxon>
        <taxon>Betaproteobacteria</taxon>
        <taxon>Burkholderiales</taxon>
        <taxon>Burkholderiaceae</taxon>
        <taxon>Caballeronia</taxon>
    </lineage>
</organism>
<evidence type="ECO:0008006" key="5">
    <source>
        <dbReference type="Google" id="ProtNLM"/>
    </source>
</evidence>